<feature type="transmembrane region" description="Helical" evidence="2">
    <location>
        <begin position="6"/>
        <end position="21"/>
    </location>
</feature>
<dbReference type="STRING" id="447595.SAMN05660826_00477"/>
<gene>
    <name evidence="3" type="ORF">SAMN05660826_00477</name>
</gene>
<keyword evidence="2" id="KW-0472">Membrane</keyword>
<reference evidence="4" key="1">
    <citation type="submission" date="2016-11" db="EMBL/GenBank/DDBJ databases">
        <authorList>
            <person name="Varghese N."/>
            <person name="Submissions S."/>
        </authorList>
    </citation>
    <scope>NUCLEOTIDE SEQUENCE [LARGE SCALE GENOMIC DNA]</scope>
    <source>
        <strain evidence="4">DSM 18802</strain>
    </source>
</reference>
<dbReference type="Proteomes" id="UP000184375">
    <property type="component" value="Unassembled WGS sequence"/>
</dbReference>
<dbReference type="AlphaFoldDB" id="A0A1M7GVV5"/>
<keyword evidence="2" id="KW-1133">Transmembrane helix</keyword>
<protein>
    <submittedName>
        <fullName evidence="3">Uncharacterized protein</fullName>
    </submittedName>
</protein>
<name>A0A1M7GVV5_9FIRM</name>
<dbReference type="EMBL" id="FRCR01000002">
    <property type="protein sequence ID" value="SHM20017.1"/>
    <property type="molecule type" value="Genomic_DNA"/>
</dbReference>
<accession>A0A1M7GVV5</accession>
<feature type="region of interest" description="Disordered" evidence="1">
    <location>
        <begin position="54"/>
        <end position="74"/>
    </location>
</feature>
<keyword evidence="2" id="KW-0812">Transmembrane</keyword>
<sequence length="74" mass="8643">MAFFSLAVVLGIFIVVIYLYYRENLISKDCGRKHSNDELQYPIPKFPQDEIIDLPKTPQRKGETKNDDIENLLQ</sequence>
<evidence type="ECO:0000313" key="3">
    <source>
        <dbReference type="EMBL" id="SHM20017.1"/>
    </source>
</evidence>
<evidence type="ECO:0000256" key="1">
    <source>
        <dbReference type="SAM" id="MobiDB-lite"/>
    </source>
</evidence>
<keyword evidence="4" id="KW-1185">Reference proteome</keyword>
<evidence type="ECO:0000256" key="2">
    <source>
        <dbReference type="SAM" id="Phobius"/>
    </source>
</evidence>
<evidence type="ECO:0000313" key="4">
    <source>
        <dbReference type="Proteomes" id="UP000184375"/>
    </source>
</evidence>
<organism evidence="3 4">
    <name type="scientific">Caldanaerovirga acetigignens</name>
    <dbReference type="NCBI Taxonomy" id="447595"/>
    <lineage>
        <taxon>Bacteria</taxon>
        <taxon>Bacillati</taxon>
        <taxon>Bacillota</taxon>
        <taxon>Clostridia</taxon>
        <taxon>Thermosediminibacterales</taxon>
        <taxon>Thermosediminibacteraceae</taxon>
        <taxon>Caldanaerovirga</taxon>
    </lineage>
</organism>
<proteinExistence type="predicted"/>